<comment type="caution">
    <text evidence="6">The sequence shown here is derived from an EMBL/GenBank/DDBJ whole genome shotgun (WGS) entry which is preliminary data.</text>
</comment>
<keyword evidence="2 6" id="KW-0808">Transferase</keyword>
<dbReference type="SUPFAM" id="SSF53335">
    <property type="entry name" value="S-adenosyl-L-methionine-dependent methyltransferases"/>
    <property type="match status" value="1"/>
</dbReference>
<proteinExistence type="predicted"/>
<evidence type="ECO:0000256" key="1">
    <source>
        <dbReference type="ARBA" id="ARBA00022603"/>
    </source>
</evidence>
<accession>A0A2W5FA26</accession>
<evidence type="ECO:0000256" key="4">
    <source>
        <dbReference type="ARBA" id="ARBA00022747"/>
    </source>
</evidence>
<feature type="non-terminal residue" evidence="6">
    <location>
        <position position="110"/>
    </location>
</feature>
<name>A0A2W5FA26_9BACT</name>
<organism evidence="6 7">
    <name type="scientific">Micavibrio aeruginosavorus</name>
    <dbReference type="NCBI Taxonomy" id="349221"/>
    <lineage>
        <taxon>Bacteria</taxon>
        <taxon>Pseudomonadati</taxon>
        <taxon>Bdellovibrionota</taxon>
        <taxon>Bdellovibrionia</taxon>
        <taxon>Bdellovibrionales</taxon>
        <taxon>Pseudobdellovibrionaceae</taxon>
        <taxon>Micavibrio</taxon>
    </lineage>
</organism>
<keyword evidence="1 6" id="KW-0489">Methyltransferase</keyword>
<dbReference type="InterPro" id="IPR001525">
    <property type="entry name" value="C5_MeTfrase"/>
</dbReference>
<dbReference type="PROSITE" id="PS00094">
    <property type="entry name" value="C5_MTASE_1"/>
    <property type="match status" value="1"/>
</dbReference>
<keyword evidence="4" id="KW-0680">Restriction system</keyword>
<gene>
    <name evidence="6" type="ORF">DI586_11530</name>
</gene>
<reference evidence="6 7" key="1">
    <citation type="submission" date="2017-08" db="EMBL/GenBank/DDBJ databases">
        <title>Infants hospitalized years apart are colonized by the same room-sourced microbial strains.</title>
        <authorList>
            <person name="Brooks B."/>
            <person name="Olm M.R."/>
            <person name="Firek B.A."/>
            <person name="Baker R."/>
            <person name="Thomas B.C."/>
            <person name="Morowitz M.J."/>
            <person name="Banfield J.F."/>
        </authorList>
    </citation>
    <scope>NUCLEOTIDE SEQUENCE [LARGE SCALE GENOMIC DNA]</scope>
    <source>
        <strain evidence="6">S2_006_000_R2_64</strain>
    </source>
</reference>
<evidence type="ECO:0000256" key="5">
    <source>
        <dbReference type="ARBA" id="ARBA00047422"/>
    </source>
</evidence>
<dbReference type="Pfam" id="PF00145">
    <property type="entry name" value="DNA_methylase"/>
    <property type="match status" value="1"/>
</dbReference>
<evidence type="ECO:0000256" key="3">
    <source>
        <dbReference type="ARBA" id="ARBA00022691"/>
    </source>
</evidence>
<dbReference type="Gene3D" id="3.40.50.150">
    <property type="entry name" value="Vaccinia Virus protein VP39"/>
    <property type="match status" value="1"/>
</dbReference>
<dbReference type="EMBL" id="QFOT01000209">
    <property type="protein sequence ID" value="PZP52935.1"/>
    <property type="molecule type" value="Genomic_DNA"/>
</dbReference>
<dbReference type="GO" id="GO:0003886">
    <property type="term" value="F:DNA (cytosine-5-)-methyltransferase activity"/>
    <property type="evidence" value="ECO:0007669"/>
    <property type="project" value="UniProtKB-EC"/>
</dbReference>
<dbReference type="GO" id="GO:0032259">
    <property type="term" value="P:methylation"/>
    <property type="evidence" value="ECO:0007669"/>
    <property type="project" value="UniProtKB-KW"/>
</dbReference>
<evidence type="ECO:0000313" key="6">
    <source>
        <dbReference type="EMBL" id="PZP52935.1"/>
    </source>
</evidence>
<comment type="catalytic activity">
    <reaction evidence="5">
        <text>a 2'-deoxycytidine in DNA + S-adenosyl-L-methionine = a 5-methyl-2'-deoxycytidine in DNA + S-adenosyl-L-homocysteine + H(+)</text>
        <dbReference type="Rhea" id="RHEA:13681"/>
        <dbReference type="Rhea" id="RHEA-COMP:11369"/>
        <dbReference type="Rhea" id="RHEA-COMP:11370"/>
        <dbReference type="ChEBI" id="CHEBI:15378"/>
        <dbReference type="ChEBI" id="CHEBI:57856"/>
        <dbReference type="ChEBI" id="CHEBI:59789"/>
        <dbReference type="ChEBI" id="CHEBI:85452"/>
        <dbReference type="ChEBI" id="CHEBI:85454"/>
        <dbReference type="EC" id="2.1.1.37"/>
    </reaction>
</comment>
<evidence type="ECO:0000313" key="7">
    <source>
        <dbReference type="Proteomes" id="UP000249739"/>
    </source>
</evidence>
<dbReference type="GO" id="GO:0009307">
    <property type="term" value="P:DNA restriction-modification system"/>
    <property type="evidence" value="ECO:0007669"/>
    <property type="project" value="UniProtKB-KW"/>
</dbReference>
<protein>
    <submittedName>
        <fullName evidence="6">DNA cytosine methyltransferase</fullName>
    </submittedName>
</protein>
<evidence type="ECO:0000256" key="2">
    <source>
        <dbReference type="ARBA" id="ARBA00022679"/>
    </source>
</evidence>
<keyword evidence="3" id="KW-0949">S-adenosyl-L-methionine</keyword>
<dbReference type="InterPro" id="IPR029063">
    <property type="entry name" value="SAM-dependent_MTases_sf"/>
</dbReference>
<dbReference type="InterPro" id="IPR018117">
    <property type="entry name" value="C5_DNA_meth_AS"/>
</dbReference>
<sequence length="110" mass="12065">MDLRPFTILSLCAGVGGLDLGLRVAQPNARTVCFVEIEAYAAAILATRMEQDALDQAPIWTDLRTFDGKPWCGLVDCITAGYPCQPFSVAGKQLGDKDPRHLWPDVFRVV</sequence>
<dbReference type="AlphaFoldDB" id="A0A2W5FA26"/>
<dbReference type="Proteomes" id="UP000249739">
    <property type="component" value="Unassembled WGS sequence"/>
</dbReference>